<keyword evidence="8" id="KW-1185">Reference proteome</keyword>
<dbReference type="HAMAP" id="MF_00261">
    <property type="entry name" value="RNApol_arch_Rpo11"/>
    <property type="match status" value="1"/>
</dbReference>
<dbReference type="PANTHER" id="PTHR13946:SF16">
    <property type="entry name" value="DNA-DIRECTED RNA POLYMERASE II SUBUNIT RPB11"/>
    <property type="match status" value="1"/>
</dbReference>
<dbReference type="GO" id="GO:0003899">
    <property type="term" value="F:DNA-directed RNA polymerase activity"/>
    <property type="evidence" value="ECO:0007669"/>
    <property type="project" value="InterPro"/>
</dbReference>
<protein>
    <recommendedName>
        <fullName evidence="6">DNA-directed RNA polymerase RBP11-like dimerisation domain-containing protein</fullName>
    </recommendedName>
</protein>
<dbReference type="InterPro" id="IPR009025">
    <property type="entry name" value="RBP11-like_dimer"/>
</dbReference>
<sequence>MNQPDRYSRFIIPDGVRKVDYKKDEKIADAGTFTIMNEDHTLGNMVRMQLHEDRNVIFAGYRIPHPLESKMQIMIQTNGEKAPTLAMEHALDDLRSEMTSVLSAFDNEASRMRDSDYMHF</sequence>
<dbReference type="Gene3D" id="3.30.1360.10">
    <property type="entry name" value="RNA polymerase, RBP11-like subunit"/>
    <property type="match status" value="1"/>
</dbReference>
<comment type="caution">
    <text evidence="7">The sequence shown here is derived from an EMBL/GenBank/DDBJ whole genome shotgun (WGS) entry which is preliminary data.</text>
</comment>
<reference evidence="7 8" key="1">
    <citation type="submission" date="2017-08" db="EMBL/GenBank/DDBJ databases">
        <title>Acidophilic green algal genome provides insights into adaptation to an acidic environment.</title>
        <authorList>
            <person name="Hirooka S."/>
            <person name="Hirose Y."/>
            <person name="Kanesaki Y."/>
            <person name="Higuchi S."/>
            <person name="Fujiwara T."/>
            <person name="Onuma R."/>
            <person name="Era A."/>
            <person name="Ohbayashi R."/>
            <person name="Uzuka A."/>
            <person name="Nozaki H."/>
            <person name="Yoshikawa H."/>
            <person name="Miyagishima S.Y."/>
        </authorList>
    </citation>
    <scope>NUCLEOTIDE SEQUENCE [LARGE SCALE GENOMIC DNA]</scope>
    <source>
        <strain evidence="7 8">NIES-2499</strain>
    </source>
</reference>
<dbReference type="GO" id="GO:0046983">
    <property type="term" value="F:protein dimerization activity"/>
    <property type="evidence" value="ECO:0007669"/>
    <property type="project" value="InterPro"/>
</dbReference>
<dbReference type="Proteomes" id="UP000232323">
    <property type="component" value="Unassembled WGS sequence"/>
</dbReference>
<gene>
    <name evidence="7" type="ORF">CEUSTIGMA_g9914.t1</name>
</gene>
<keyword evidence="4" id="KW-0539">Nucleus</keyword>
<evidence type="ECO:0000256" key="4">
    <source>
        <dbReference type="ARBA" id="ARBA00023242"/>
    </source>
</evidence>
<evidence type="ECO:0000313" key="7">
    <source>
        <dbReference type="EMBL" id="GAX82487.1"/>
    </source>
</evidence>
<dbReference type="InterPro" id="IPR022905">
    <property type="entry name" value="Rpo11-like"/>
</dbReference>
<dbReference type="STRING" id="1157962.A0A250XHD6"/>
<dbReference type="PANTHER" id="PTHR13946">
    <property type="entry name" value="DNA-DIRECTED RNA POLYMERASE I,II,III"/>
    <property type="match status" value="1"/>
</dbReference>
<comment type="subcellular location">
    <subcellularLocation>
        <location evidence="1">Nucleus</location>
    </subcellularLocation>
</comment>
<feature type="domain" description="DNA-directed RNA polymerase RBP11-like dimerisation" evidence="6">
    <location>
        <begin position="32"/>
        <end position="102"/>
    </location>
</feature>
<dbReference type="SUPFAM" id="SSF55257">
    <property type="entry name" value="RBP11-like subunits of RNA polymerase"/>
    <property type="match status" value="1"/>
</dbReference>
<name>A0A250XHD6_9CHLO</name>
<dbReference type="GO" id="GO:0003677">
    <property type="term" value="F:DNA binding"/>
    <property type="evidence" value="ECO:0007669"/>
    <property type="project" value="InterPro"/>
</dbReference>
<dbReference type="Pfam" id="PF13656">
    <property type="entry name" value="RNA_pol_L_2"/>
    <property type="match status" value="1"/>
</dbReference>
<accession>A0A250XHD6</accession>
<dbReference type="GO" id="GO:0006366">
    <property type="term" value="P:transcription by RNA polymerase II"/>
    <property type="evidence" value="ECO:0007669"/>
    <property type="project" value="InterPro"/>
</dbReference>
<dbReference type="InterPro" id="IPR036603">
    <property type="entry name" value="RBP11-like"/>
</dbReference>
<keyword evidence="3" id="KW-0804">Transcription</keyword>
<dbReference type="EMBL" id="BEGY01000081">
    <property type="protein sequence ID" value="GAX82487.1"/>
    <property type="molecule type" value="Genomic_DNA"/>
</dbReference>
<comment type="similarity">
    <text evidence="5">Belongs to the archaeal Rpo11/eukaryotic RPB11/RPC19 RNA polymerase subunit family.</text>
</comment>
<dbReference type="GO" id="GO:0005665">
    <property type="term" value="C:RNA polymerase II, core complex"/>
    <property type="evidence" value="ECO:0007669"/>
    <property type="project" value="InterPro"/>
</dbReference>
<proteinExistence type="inferred from homology"/>
<evidence type="ECO:0000256" key="5">
    <source>
        <dbReference type="ARBA" id="ARBA00025751"/>
    </source>
</evidence>
<dbReference type="PROSITE" id="PS01154">
    <property type="entry name" value="RNA_POL_L_13KD"/>
    <property type="match status" value="1"/>
</dbReference>
<evidence type="ECO:0000256" key="2">
    <source>
        <dbReference type="ARBA" id="ARBA00022478"/>
    </source>
</evidence>
<dbReference type="CDD" id="cd06926">
    <property type="entry name" value="RNAP_II_RPB11"/>
    <property type="match status" value="1"/>
</dbReference>
<dbReference type="InterPro" id="IPR008193">
    <property type="entry name" value="RNA_pol_Rpb11_13-16kDa_CS"/>
</dbReference>
<evidence type="ECO:0000256" key="1">
    <source>
        <dbReference type="ARBA" id="ARBA00004123"/>
    </source>
</evidence>
<dbReference type="OrthoDB" id="10248581at2759"/>
<dbReference type="InterPro" id="IPR037685">
    <property type="entry name" value="RBP11"/>
</dbReference>
<evidence type="ECO:0000313" key="8">
    <source>
        <dbReference type="Proteomes" id="UP000232323"/>
    </source>
</evidence>
<keyword evidence="2" id="KW-0240">DNA-directed RNA polymerase</keyword>
<evidence type="ECO:0000259" key="6">
    <source>
        <dbReference type="Pfam" id="PF13656"/>
    </source>
</evidence>
<evidence type="ECO:0000256" key="3">
    <source>
        <dbReference type="ARBA" id="ARBA00023163"/>
    </source>
</evidence>
<organism evidence="7 8">
    <name type="scientific">Chlamydomonas eustigma</name>
    <dbReference type="NCBI Taxonomy" id="1157962"/>
    <lineage>
        <taxon>Eukaryota</taxon>
        <taxon>Viridiplantae</taxon>
        <taxon>Chlorophyta</taxon>
        <taxon>core chlorophytes</taxon>
        <taxon>Chlorophyceae</taxon>
        <taxon>CS clade</taxon>
        <taxon>Chlamydomonadales</taxon>
        <taxon>Chlamydomonadaceae</taxon>
        <taxon>Chlamydomonas</taxon>
    </lineage>
</organism>
<dbReference type="AlphaFoldDB" id="A0A250XHD6"/>